<evidence type="ECO:0000313" key="12">
    <source>
        <dbReference type="EMBL" id="KAA6386968.1"/>
    </source>
</evidence>
<reference evidence="12 13" key="1">
    <citation type="submission" date="2019-03" db="EMBL/GenBank/DDBJ databases">
        <title>Single cell metagenomics reveals metabolic interactions within the superorganism composed of flagellate Streblomastix strix and complex community of Bacteroidetes bacteria on its surface.</title>
        <authorList>
            <person name="Treitli S.C."/>
            <person name="Kolisko M."/>
            <person name="Husnik F."/>
            <person name="Keeling P."/>
            <person name="Hampl V."/>
        </authorList>
    </citation>
    <scope>NUCLEOTIDE SEQUENCE [LARGE SCALE GENOMIC DNA]</scope>
    <source>
        <strain evidence="12">ST1C</strain>
    </source>
</reference>
<evidence type="ECO:0000256" key="4">
    <source>
        <dbReference type="ARBA" id="ARBA00022927"/>
    </source>
</evidence>
<feature type="domain" description="V-SNARE coiled-coil homology" evidence="11">
    <location>
        <begin position="122"/>
        <end position="182"/>
    </location>
</feature>
<feature type="transmembrane region" description="Helical" evidence="9">
    <location>
        <begin position="186"/>
        <end position="210"/>
    </location>
</feature>
<dbReference type="PANTHER" id="PTHR21136">
    <property type="entry name" value="SNARE PROTEINS"/>
    <property type="match status" value="1"/>
</dbReference>
<sequence length="246" mass="28319">MASGIVYSCVAKGASILSDGSTVDGNFQTIARKILLKVGSIDGKASYVYDNFVFHYCNIKNQMMTYLCVADQNFDRKTVFMFLNDVQRRYEFEIKGGAYQSSNFGFQLVKLMKDYSSQQIDRIARAQNDVTELKSVVEQNIEKILDRGEKIDLLVSKSDELNQASIAFKTKSGKLRRQMWWKNIKLWLLLIAVVLVIIFFIVMISCHWFRDEKCRSKKQPDPPTSNNSHPIIQSLIRFMDIATFFS</sequence>
<evidence type="ECO:0000259" key="10">
    <source>
        <dbReference type="PROSITE" id="PS50859"/>
    </source>
</evidence>
<dbReference type="GO" id="GO:0015031">
    <property type="term" value="P:protein transport"/>
    <property type="evidence" value="ECO:0007669"/>
    <property type="project" value="UniProtKB-KW"/>
</dbReference>
<dbReference type="Gene3D" id="3.30.450.50">
    <property type="entry name" value="Longin domain"/>
    <property type="match status" value="1"/>
</dbReference>
<dbReference type="InterPro" id="IPR001388">
    <property type="entry name" value="Synaptobrevin-like"/>
</dbReference>
<dbReference type="PRINTS" id="PR00219">
    <property type="entry name" value="SYNAPTOBREVN"/>
</dbReference>
<dbReference type="InterPro" id="IPR010908">
    <property type="entry name" value="Longin_dom"/>
</dbReference>
<dbReference type="InterPro" id="IPR051097">
    <property type="entry name" value="Synaptobrevin-like_transport"/>
</dbReference>
<dbReference type="Pfam" id="PF13774">
    <property type="entry name" value="Longin"/>
    <property type="match status" value="1"/>
</dbReference>
<dbReference type="OrthoDB" id="248747at2759"/>
<gene>
    <name evidence="12" type="ORF">EZS28_017506</name>
</gene>
<dbReference type="SUPFAM" id="SSF58038">
    <property type="entry name" value="SNARE fusion complex"/>
    <property type="match status" value="1"/>
</dbReference>
<comment type="subcellular location">
    <subcellularLocation>
        <location evidence="7">Endomembrane system</location>
        <topology evidence="7">Single-pass type IV membrane protein</topology>
    </subcellularLocation>
</comment>
<dbReference type="GO" id="GO:0016192">
    <property type="term" value="P:vesicle-mediated transport"/>
    <property type="evidence" value="ECO:0007669"/>
    <property type="project" value="InterPro"/>
</dbReference>
<evidence type="ECO:0000313" key="13">
    <source>
        <dbReference type="Proteomes" id="UP000324800"/>
    </source>
</evidence>
<feature type="domain" description="Longin" evidence="10">
    <location>
        <begin position="5"/>
        <end position="90"/>
    </location>
</feature>
<keyword evidence="4" id="KW-0653">Protein transport</keyword>
<dbReference type="Proteomes" id="UP000324800">
    <property type="component" value="Unassembled WGS sequence"/>
</dbReference>
<evidence type="ECO:0000256" key="9">
    <source>
        <dbReference type="SAM" id="Phobius"/>
    </source>
</evidence>
<dbReference type="SUPFAM" id="SSF64356">
    <property type="entry name" value="SNARE-like"/>
    <property type="match status" value="1"/>
</dbReference>
<proteinExistence type="inferred from homology"/>
<dbReference type="GO" id="GO:0005737">
    <property type="term" value="C:cytoplasm"/>
    <property type="evidence" value="ECO:0007669"/>
    <property type="project" value="UniProtKB-ARBA"/>
</dbReference>
<evidence type="ECO:0000256" key="8">
    <source>
        <dbReference type="PROSITE-ProRule" id="PRU00290"/>
    </source>
</evidence>
<evidence type="ECO:0000256" key="3">
    <source>
        <dbReference type="ARBA" id="ARBA00022692"/>
    </source>
</evidence>
<dbReference type="GO" id="GO:0016020">
    <property type="term" value="C:membrane"/>
    <property type="evidence" value="ECO:0007669"/>
    <property type="project" value="InterPro"/>
</dbReference>
<name>A0A5J4VWP3_9EUKA</name>
<evidence type="ECO:0000256" key="1">
    <source>
        <dbReference type="ARBA" id="ARBA00008025"/>
    </source>
</evidence>
<comment type="similarity">
    <text evidence="1">Belongs to the synaptobrevin family.</text>
</comment>
<dbReference type="CDD" id="cd14824">
    <property type="entry name" value="Longin"/>
    <property type="match status" value="1"/>
</dbReference>
<evidence type="ECO:0000256" key="5">
    <source>
        <dbReference type="ARBA" id="ARBA00022989"/>
    </source>
</evidence>
<dbReference type="InterPro" id="IPR042855">
    <property type="entry name" value="V_SNARE_CC"/>
</dbReference>
<accession>A0A5J4VWP3</accession>
<evidence type="ECO:0000259" key="11">
    <source>
        <dbReference type="PROSITE" id="PS50892"/>
    </source>
</evidence>
<keyword evidence="8" id="KW-0175">Coiled coil</keyword>
<dbReference type="GO" id="GO:0012505">
    <property type="term" value="C:endomembrane system"/>
    <property type="evidence" value="ECO:0007669"/>
    <property type="project" value="UniProtKB-SubCell"/>
</dbReference>
<keyword evidence="2" id="KW-0813">Transport</keyword>
<dbReference type="Pfam" id="PF00957">
    <property type="entry name" value="Synaptobrevin"/>
    <property type="match status" value="1"/>
</dbReference>
<organism evidence="12 13">
    <name type="scientific">Streblomastix strix</name>
    <dbReference type="NCBI Taxonomy" id="222440"/>
    <lineage>
        <taxon>Eukaryota</taxon>
        <taxon>Metamonada</taxon>
        <taxon>Preaxostyla</taxon>
        <taxon>Oxymonadida</taxon>
        <taxon>Streblomastigidae</taxon>
        <taxon>Streblomastix</taxon>
    </lineage>
</organism>
<dbReference type="FunFam" id="1.20.5.110:FF:000004">
    <property type="entry name" value="Vesicle-associated membrane protein 7"/>
    <property type="match status" value="1"/>
</dbReference>
<comment type="caution">
    <text evidence="12">The sequence shown here is derived from an EMBL/GenBank/DDBJ whole genome shotgun (WGS) entry which is preliminary data.</text>
</comment>
<evidence type="ECO:0000256" key="6">
    <source>
        <dbReference type="ARBA" id="ARBA00023136"/>
    </source>
</evidence>
<keyword evidence="6 9" id="KW-0472">Membrane</keyword>
<dbReference type="Gene3D" id="1.20.5.110">
    <property type="match status" value="1"/>
</dbReference>
<dbReference type="AlphaFoldDB" id="A0A5J4VWP3"/>
<keyword evidence="3 9" id="KW-0812">Transmembrane</keyword>
<evidence type="ECO:0000256" key="2">
    <source>
        <dbReference type="ARBA" id="ARBA00022448"/>
    </source>
</evidence>
<evidence type="ECO:0000256" key="7">
    <source>
        <dbReference type="ARBA" id="ARBA00046280"/>
    </source>
</evidence>
<dbReference type="InterPro" id="IPR011012">
    <property type="entry name" value="Longin-like_dom_sf"/>
</dbReference>
<dbReference type="PANTHER" id="PTHR21136:SF168">
    <property type="entry name" value="VESICLE-ASSOCIATED MEMBRANE PROTEIN 9"/>
    <property type="match status" value="1"/>
</dbReference>
<dbReference type="SMART" id="SM01270">
    <property type="entry name" value="Longin"/>
    <property type="match status" value="1"/>
</dbReference>
<dbReference type="PROSITE" id="PS50859">
    <property type="entry name" value="LONGIN"/>
    <property type="match status" value="1"/>
</dbReference>
<dbReference type="PROSITE" id="PS50892">
    <property type="entry name" value="V_SNARE"/>
    <property type="match status" value="1"/>
</dbReference>
<dbReference type="EMBL" id="SNRW01004574">
    <property type="protein sequence ID" value="KAA6386968.1"/>
    <property type="molecule type" value="Genomic_DNA"/>
</dbReference>
<keyword evidence="5 9" id="KW-1133">Transmembrane helix</keyword>
<protein>
    <submittedName>
        <fullName evidence="12">Putative vesicle-associated membrane protein</fullName>
    </submittedName>
</protein>